<feature type="non-terminal residue" evidence="1">
    <location>
        <position position="1"/>
    </location>
</feature>
<name>A0AAV2PX90_MEGNR</name>
<proteinExistence type="predicted"/>
<dbReference type="SUPFAM" id="SSF53649">
    <property type="entry name" value="Alkaline phosphatase-like"/>
    <property type="match status" value="1"/>
</dbReference>
<dbReference type="FunFam" id="3.40.720.10:FF:000017">
    <property type="entry name" value="Predicted protein"/>
    <property type="match status" value="1"/>
</dbReference>
<dbReference type="CDD" id="cd16021">
    <property type="entry name" value="ALP_like"/>
    <property type="match status" value="1"/>
</dbReference>
<evidence type="ECO:0000313" key="2">
    <source>
        <dbReference type="Proteomes" id="UP001497623"/>
    </source>
</evidence>
<dbReference type="GO" id="GO:0005615">
    <property type="term" value="C:extracellular space"/>
    <property type="evidence" value="ECO:0007669"/>
    <property type="project" value="TreeGrafter"/>
</dbReference>
<evidence type="ECO:0008006" key="3">
    <source>
        <dbReference type="Google" id="ProtNLM"/>
    </source>
</evidence>
<dbReference type="AlphaFoldDB" id="A0AAV2PX90"/>
<evidence type="ECO:0000313" key="1">
    <source>
        <dbReference type="EMBL" id="CAL4065679.1"/>
    </source>
</evidence>
<comment type="caution">
    <text evidence="1">The sequence shown here is derived from an EMBL/GenBank/DDBJ whole genome shotgun (WGS) entry which is preliminary data.</text>
</comment>
<dbReference type="Gene3D" id="3.40.720.10">
    <property type="entry name" value="Alkaline Phosphatase, subunit A"/>
    <property type="match status" value="1"/>
</dbReference>
<dbReference type="InterPro" id="IPR004245">
    <property type="entry name" value="DUF229"/>
</dbReference>
<gene>
    <name evidence="1" type="ORF">MNOR_LOCUS4968</name>
</gene>
<feature type="non-terminal residue" evidence="1">
    <location>
        <position position="537"/>
    </location>
</feature>
<dbReference type="Pfam" id="PF02995">
    <property type="entry name" value="DUF229"/>
    <property type="match status" value="1"/>
</dbReference>
<organism evidence="1 2">
    <name type="scientific">Meganyctiphanes norvegica</name>
    <name type="common">Northern krill</name>
    <name type="synonym">Thysanopoda norvegica</name>
    <dbReference type="NCBI Taxonomy" id="48144"/>
    <lineage>
        <taxon>Eukaryota</taxon>
        <taxon>Metazoa</taxon>
        <taxon>Ecdysozoa</taxon>
        <taxon>Arthropoda</taxon>
        <taxon>Crustacea</taxon>
        <taxon>Multicrustacea</taxon>
        <taxon>Malacostraca</taxon>
        <taxon>Eumalacostraca</taxon>
        <taxon>Eucarida</taxon>
        <taxon>Euphausiacea</taxon>
        <taxon>Euphausiidae</taxon>
        <taxon>Meganyctiphanes</taxon>
    </lineage>
</organism>
<dbReference type="EMBL" id="CAXKWB010001861">
    <property type="protein sequence ID" value="CAL4065679.1"/>
    <property type="molecule type" value="Genomic_DNA"/>
</dbReference>
<keyword evidence="2" id="KW-1185">Reference proteome</keyword>
<dbReference type="InterPro" id="IPR017850">
    <property type="entry name" value="Alkaline_phosphatase_core_sf"/>
</dbReference>
<sequence length="537" mass="62047">LSCCYQAITRGPSQSLNNYTEDTDSRYKLGSCIPVKNDVTPIYESFIYIRCKNSYYIIVYRNVHHFIQRDHLNSILGKNIAMMELLNSKSSTSSKNSDNQKPLSVMLMGLDSTSRNNLQRYLPKTFAYLKESKAIDLLGYNKVGDNTFPNLLPLLSGLQEKTILQKCTNGVRKGPFDKCSFLWNNFSTLGYVTAYGEDSIEDGTFNYMKTGYVSPPTDLYLRPFIQASEDLIGYYTNKLQPVPAWCLGHRTSTEIVYDYALEMLENIHEVPSFSLFWSSRYTHDNLELPNAIDESTRTFLQKASKRDDLILIFLSDHGLRFGDIRKTIIGKYEENMPYFFVLLPQWFIKKYKTAYRALQENQNRLVTPQDIYVTLLDILQEQYKNKKYLSTTHNLKSTAMTLFKEIPKERNCDDALVPYNFCSGILYDDIYPYSPQTIKAANYIISFLNKGLSKYDDCVQLKLLRIIRARQGLVKRIPVYSITIMTYPANALLETTVKEINGEFEVSGEVSRINRYGLQSVCISNGLYKKYCFCKYF</sequence>
<accession>A0AAV2PX90</accession>
<reference evidence="1 2" key="1">
    <citation type="submission" date="2024-05" db="EMBL/GenBank/DDBJ databases">
        <authorList>
            <person name="Wallberg A."/>
        </authorList>
    </citation>
    <scope>NUCLEOTIDE SEQUENCE [LARGE SCALE GENOMIC DNA]</scope>
</reference>
<dbReference type="PANTHER" id="PTHR10974">
    <property type="entry name" value="FI08016P-RELATED"/>
    <property type="match status" value="1"/>
</dbReference>
<protein>
    <recommendedName>
        <fullName evidence="3">DUF229 domain containing protein</fullName>
    </recommendedName>
</protein>
<dbReference type="Proteomes" id="UP001497623">
    <property type="component" value="Unassembled WGS sequence"/>
</dbReference>
<dbReference type="PANTHER" id="PTHR10974:SF9">
    <property type="entry name" value="DUF229 DOMAIN CONTAINING PROTEIN-RELATED"/>
    <property type="match status" value="1"/>
</dbReference>